<keyword evidence="10" id="KW-1185">Reference proteome</keyword>
<protein>
    <submittedName>
        <fullName evidence="9">Mercuric reductase</fullName>
    </submittedName>
</protein>
<evidence type="ECO:0000259" key="7">
    <source>
        <dbReference type="Pfam" id="PF02852"/>
    </source>
</evidence>
<dbReference type="InterPro" id="IPR036188">
    <property type="entry name" value="FAD/NAD-bd_sf"/>
</dbReference>
<keyword evidence="5" id="KW-0520">NAD</keyword>
<dbReference type="PANTHER" id="PTHR43014:SF2">
    <property type="entry name" value="MERCURIC REDUCTASE"/>
    <property type="match status" value="1"/>
</dbReference>
<dbReference type="PANTHER" id="PTHR43014">
    <property type="entry name" value="MERCURIC REDUCTASE"/>
    <property type="match status" value="1"/>
</dbReference>
<feature type="binding site" evidence="5">
    <location>
        <position position="51"/>
    </location>
    <ligand>
        <name>FAD</name>
        <dbReference type="ChEBI" id="CHEBI:57692"/>
    </ligand>
</feature>
<evidence type="ECO:0000256" key="2">
    <source>
        <dbReference type="ARBA" id="ARBA00022630"/>
    </source>
</evidence>
<dbReference type="InterPro" id="IPR001100">
    <property type="entry name" value="Pyr_nuc-diS_OxRdtase"/>
</dbReference>
<dbReference type="KEGG" id="meti:DK427_16540"/>
<comment type="similarity">
    <text evidence="1">Belongs to the class-I pyridine nucleotide-disulfide oxidoreductase family.</text>
</comment>
<name>A0A2U8VUJ1_9HYPH</name>
<evidence type="ECO:0000313" key="10">
    <source>
        <dbReference type="Proteomes" id="UP000246058"/>
    </source>
</evidence>
<keyword evidence="3 5" id="KW-0274">FAD</keyword>
<dbReference type="InterPro" id="IPR016156">
    <property type="entry name" value="FAD/NAD-linked_Rdtase_dimer_sf"/>
</dbReference>
<gene>
    <name evidence="9" type="ORF">DK427_16540</name>
</gene>
<dbReference type="EMBL" id="CP029551">
    <property type="protein sequence ID" value="AWN37141.1"/>
    <property type="molecule type" value="Genomic_DNA"/>
</dbReference>
<feature type="domain" description="Pyridine nucleotide-disulphide oxidoreductase dimerisation" evidence="7">
    <location>
        <begin position="346"/>
        <end position="451"/>
    </location>
</feature>
<reference evidence="9 10" key="1">
    <citation type="submission" date="2018-05" db="EMBL/GenBank/DDBJ databases">
        <title>Complete Genome Sequence of Methylobacterium sp. 17Sr1-43.</title>
        <authorList>
            <person name="Srinivasan S."/>
        </authorList>
    </citation>
    <scope>NUCLEOTIDE SEQUENCE [LARGE SCALE GENOMIC DNA]</scope>
    <source>
        <strain evidence="9 10">17Sr1-43</strain>
    </source>
</reference>
<dbReference type="PRINTS" id="PR00411">
    <property type="entry name" value="PNDRDTASEI"/>
</dbReference>
<comment type="cofactor">
    <cofactor evidence="5">
        <name>FAD</name>
        <dbReference type="ChEBI" id="CHEBI:57692"/>
    </cofactor>
    <text evidence="5">Binds 1 FAD per subunit.</text>
</comment>
<dbReference type="AlphaFoldDB" id="A0A2U8VUJ1"/>
<proteinExistence type="inferred from homology"/>
<evidence type="ECO:0000256" key="4">
    <source>
        <dbReference type="PIRSR" id="PIRSR000350-2"/>
    </source>
</evidence>
<keyword evidence="5" id="KW-0547">Nucleotide-binding</keyword>
<dbReference type="RefSeq" id="WP_109952220.1">
    <property type="nucleotide sequence ID" value="NZ_CP029551.1"/>
</dbReference>
<dbReference type="Pfam" id="PF02852">
    <property type="entry name" value="Pyr_redox_dim"/>
    <property type="match status" value="1"/>
</dbReference>
<evidence type="ECO:0000256" key="1">
    <source>
        <dbReference type="ARBA" id="ARBA00007532"/>
    </source>
</evidence>
<feature type="disulfide bond" description="Redox-active" evidence="6">
    <location>
        <begin position="42"/>
        <end position="47"/>
    </location>
</feature>
<dbReference type="SUPFAM" id="SSF51905">
    <property type="entry name" value="FAD/NAD(P)-binding domain"/>
    <property type="match status" value="1"/>
</dbReference>
<evidence type="ECO:0000256" key="6">
    <source>
        <dbReference type="PIRSR" id="PIRSR000350-4"/>
    </source>
</evidence>
<feature type="binding site" evidence="5">
    <location>
        <begin position="180"/>
        <end position="187"/>
    </location>
    <ligand>
        <name>NAD(+)</name>
        <dbReference type="ChEBI" id="CHEBI:57540"/>
    </ligand>
</feature>
<dbReference type="Proteomes" id="UP000246058">
    <property type="component" value="Chromosome"/>
</dbReference>
<feature type="binding site" evidence="5">
    <location>
        <position position="203"/>
    </location>
    <ligand>
        <name>NAD(+)</name>
        <dbReference type="ChEBI" id="CHEBI:57540"/>
    </ligand>
</feature>
<dbReference type="OrthoDB" id="9776382at2"/>
<evidence type="ECO:0000259" key="8">
    <source>
        <dbReference type="Pfam" id="PF07992"/>
    </source>
</evidence>
<dbReference type="PIRSF" id="PIRSF000350">
    <property type="entry name" value="Mercury_reductase_MerA"/>
    <property type="match status" value="1"/>
</dbReference>
<dbReference type="Gene3D" id="3.30.390.30">
    <property type="match status" value="1"/>
</dbReference>
<evidence type="ECO:0000256" key="3">
    <source>
        <dbReference type="ARBA" id="ARBA00022827"/>
    </source>
</evidence>
<feature type="active site" description="Proton acceptor" evidence="4">
    <location>
        <position position="443"/>
    </location>
</feature>
<dbReference type="PRINTS" id="PR00368">
    <property type="entry name" value="FADPNR"/>
</dbReference>
<keyword evidence="2" id="KW-0285">Flavoprotein</keyword>
<evidence type="ECO:0000313" key="9">
    <source>
        <dbReference type="EMBL" id="AWN37141.1"/>
    </source>
</evidence>
<dbReference type="Pfam" id="PF07992">
    <property type="entry name" value="Pyr_redox_2"/>
    <property type="match status" value="1"/>
</dbReference>
<dbReference type="SUPFAM" id="SSF55424">
    <property type="entry name" value="FAD/NAD-linked reductases, dimerisation (C-terminal) domain"/>
    <property type="match status" value="1"/>
</dbReference>
<dbReference type="GO" id="GO:0003955">
    <property type="term" value="F:NAD(P)H dehydrogenase (quinone) activity"/>
    <property type="evidence" value="ECO:0007669"/>
    <property type="project" value="TreeGrafter"/>
</dbReference>
<sequence>MDEHYDALVIGSGEGGKYLAWHLAKAGQRVAVAERRWIGGSCPNTNCLPSKNEIWSAEIAHLARGAGRYGVETGPVAVDMRRVVARKREMVSGLIDMHLNRFAESGAELVMGTARFSAPKAVAVALNAGGARTLTAERIFLNLGTRPMIPDVPGLREAGPLTNIEALELDALPTHLVVLGGGYVGLELAQAYRRFGSAVTIVEHGPRIAGREDPDVAAELARLLGAEGIAIRTGTEILRVSGRSGEAVALTLRDPEGESAVEASHILVAAGRTPNTDGIGLDLAGVALTASGTVQVDDRLRTTAPGIWAIGECAGSPAFTHASLDDFRVIRDTLAGVPRSAAGRQMPACMFTDPPLGRIGLSESEARAGTEPVRVVKLPMAAVLRTRTTGQTSGFMKAVIGPDDRILGFTMLGADAGEVMAAIQVAMLAGLPYTALRDAVLAHPTTAEGLNSLFSAVPAS</sequence>
<accession>A0A2U8VUJ1</accession>
<feature type="binding site" evidence="5">
    <location>
        <position position="271"/>
    </location>
    <ligand>
        <name>NAD(+)</name>
        <dbReference type="ChEBI" id="CHEBI:57540"/>
    </ligand>
</feature>
<dbReference type="InterPro" id="IPR023753">
    <property type="entry name" value="FAD/NAD-binding_dom"/>
</dbReference>
<organism evidence="9 10">
    <name type="scientific">Methylobacterium radiodurans</name>
    <dbReference type="NCBI Taxonomy" id="2202828"/>
    <lineage>
        <taxon>Bacteria</taxon>
        <taxon>Pseudomonadati</taxon>
        <taxon>Pseudomonadota</taxon>
        <taxon>Alphaproteobacteria</taxon>
        <taxon>Hyphomicrobiales</taxon>
        <taxon>Methylobacteriaceae</taxon>
        <taxon>Methylobacterium</taxon>
    </lineage>
</organism>
<feature type="domain" description="FAD/NAD(P)-binding" evidence="8">
    <location>
        <begin position="5"/>
        <end position="323"/>
    </location>
</feature>
<dbReference type="InterPro" id="IPR004099">
    <property type="entry name" value="Pyr_nucl-diS_OxRdtase_dimer"/>
</dbReference>
<dbReference type="GO" id="GO:0050660">
    <property type="term" value="F:flavin adenine dinucleotide binding"/>
    <property type="evidence" value="ECO:0007669"/>
    <property type="project" value="TreeGrafter"/>
</dbReference>
<evidence type="ECO:0000256" key="5">
    <source>
        <dbReference type="PIRSR" id="PIRSR000350-3"/>
    </source>
</evidence>
<dbReference type="Gene3D" id="3.50.50.60">
    <property type="entry name" value="FAD/NAD(P)-binding domain"/>
    <property type="match status" value="2"/>
</dbReference>